<reference evidence="1 2" key="1">
    <citation type="journal article" date="2013" name="Genome Announc.">
        <title>Draft genome sequences for three mercury-methylating, sulfate-reducing bacteria.</title>
        <authorList>
            <person name="Brown S.D."/>
            <person name="Hurt R.A.Jr."/>
            <person name="Gilmour C.C."/>
            <person name="Elias D.A."/>
        </authorList>
    </citation>
    <scope>NUCLEOTIDE SEQUENCE [LARGE SCALE GENOMIC DNA]</scope>
    <source>
        <strain evidence="1 2">DSM 2059</strain>
    </source>
</reference>
<evidence type="ECO:0000313" key="2">
    <source>
        <dbReference type="Proteomes" id="UP000014977"/>
    </source>
</evidence>
<dbReference type="Proteomes" id="UP000014977">
    <property type="component" value="Unassembled WGS sequence"/>
</dbReference>
<proteinExistence type="predicted"/>
<keyword evidence="2" id="KW-1185">Reference proteome</keyword>
<dbReference type="AlphaFoldDB" id="S7TQS5"/>
<sequence length="501" mass="56159">MPGRRCLSLWPFFVVAFFALHLAGCAVVSRPTRSLRYGDADAPGRCAEFFASMDQQASKARVLDAGAFRVRGYPYLRVNRFLASFRNEVAGNDAFAAWVNRMQALDQEARRAEIANLPRAVAGSSTASADQAELNLRVACCGNLLKAADFNDGEKQAALQKNVTVPDEYLVAPRVLGLYPLTGLLVSHGVSNWHAEVRRTFSTEPPVGRQSIRYAPENSSQWADPGQIVKRVKRDALGIPNYPPSARKALFSAFAPIWEVRSAAGYDRIGEPSWAAGSELTIDTRKHVTYTLLSFTRFGEEILTQLNYIIWFPERPRANALDLYGGLLDGVNYRVTLDNDGEPLLYETIHNCGCYYKAYPTRRLKVRKEIDYAEKPLILQAPDLTPSKETMAVAMESRTHYVRHLYPIPRLMQLETARYSFADYNRLRSLPLPGGGHRSMFGEDSLAPGSERLERLILWPTGVVSPGAMRQWGRHAVAFVGKWHFDDPFALEKMFTKADCE</sequence>
<organism evidence="1 2">
    <name type="scientific">Desulfococcus multivorans DSM 2059</name>
    <dbReference type="NCBI Taxonomy" id="1121405"/>
    <lineage>
        <taxon>Bacteria</taxon>
        <taxon>Pseudomonadati</taxon>
        <taxon>Thermodesulfobacteriota</taxon>
        <taxon>Desulfobacteria</taxon>
        <taxon>Desulfobacterales</taxon>
        <taxon>Desulfococcaceae</taxon>
        <taxon>Desulfococcus</taxon>
    </lineage>
</organism>
<dbReference type="EMBL" id="ATHJ01000090">
    <property type="protein sequence ID" value="EPR39341.1"/>
    <property type="molecule type" value="Genomic_DNA"/>
</dbReference>
<protein>
    <submittedName>
        <fullName evidence="1">Uncharacterized protein</fullName>
    </submittedName>
</protein>
<dbReference type="PATRIC" id="fig|1121405.3.peg.2345"/>
<accession>S7TQS5</accession>
<evidence type="ECO:0000313" key="1">
    <source>
        <dbReference type="EMBL" id="EPR39341.1"/>
    </source>
</evidence>
<comment type="caution">
    <text evidence="1">The sequence shown here is derived from an EMBL/GenBank/DDBJ whole genome shotgun (WGS) entry which is preliminary data.</text>
</comment>
<name>S7TQS5_DESML</name>
<dbReference type="RefSeq" id="WP_020877440.1">
    <property type="nucleotide sequence ID" value="NZ_ATHJ01000090.1"/>
</dbReference>
<dbReference type="STRING" id="897.B2D07_03385"/>
<dbReference type="eggNOG" id="ENOG502Z7KU">
    <property type="taxonomic scope" value="Bacteria"/>
</dbReference>
<gene>
    <name evidence="1" type="ORF">dsmv_2683</name>
</gene>
<dbReference type="OrthoDB" id="5405204at2"/>